<dbReference type="Proteomes" id="UP001177021">
    <property type="component" value="Unassembled WGS sequence"/>
</dbReference>
<proteinExistence type="predicted"/>
<accession>A0ACB0KI39</accession>
<keyword evidence="2" id="KW-1185">Reference proteome</keyword>
<name>A0ACB0KI39_TRIPR</name>
<reference evidence="1" key="1">
    <citation type="submission" date="2023-10" db="EMBL/GenBank/DDBJ databases">
        <authorList>
            <person name="Rodriguez Cubillos JULIANA M."/>
            <person name="De Vega J."/>
        </authorList>
    </citation>
    <scope>NUCLEOTIDE SEQUENCE</scope>
</reference>
<protein>
    <submittedName>
        <fullName evidence="1">Uncharacterized protein</fullName>
    </submittedName>
</protein>
<evidence type="ECO:0000313" key="1">
    <source>
        <dbReference type="EMBL" id="CAJ2656003.1"/>
    </source>
</evidence>
<comment type="caution">
    <text evidence="1">The sequence shown here is derived from an EMBL/GenBank/DDBJ whole genome shotgun (WGS) entry which is preliminary data.</text>
</comment>
<dbReference type="EMBL" id="CASHSV030000206">
    <property type="protein sequence ID" value="CAJ2656003.1"/>
    <property type="molecule type" value="Genomic_DNA"/>
</dbReference>
<sequence>MSSSSYSFDMAVECAVKSAVREDQDYYTDDTFKKDSISDDSQPRPRSPNDYGLPTISENERHTMPTNSTELKLSEEIETGLRSVIEPDVMSLILEGAECDLENRRKNGAIYDEVSAFWTTINERLKFLSKKHGELSIDEDIEIIDASKLLSLSKEHKHHNILSKLNIGYSVRTILQGQMLVKKGRKLLALSKSTLQKAYI</sequence>
<evidence type="ECO:0000313" key="2">
    <source>
        <dbReference type="Proteomes" id="UP001177021"/>
    </source>
</evidence>
<gene>
    <name evidence="1" type="ORF">MILVUS5_LOCUS22839</name>
</gene>
<organism evidence="1 2">
    <name type="scientific">Trifolium pratense</name>
    <name type="common">Red clover</name>
    <dbReference type="NCBI Taxonomy" id="57577"/>
    <lineage>
        <taxon>Eukaryota</taxon>
        <taxon>Viridiplantae</taxon>
        <taxon>Streptophyta</taxon>
        <taxon>Embryophyta</taxon>
        <taxon>Tracheophyta</taxon>
        <taxon>Spermatophyta</taxon>
        <taxon>Magnoliopsida</taxon>
        <taxon>eudicotyledons</taxon>
        <taxon>Gunneridae</taxon>
        <taxon>Pentapetalae</taxon>
        <taxon>rosids</taxon>
        <taxon>fabids</taxon>
        <taxon>Fabales</taxon>
        <taxon>Fabaceae</taxon>
        <taxon>Papilionoideae</taxon>
        <taxon>50 kb inversion clade</taxon>
        <taxon>NPAAA clade</taxon>
        <taxon>Hologalegina</taxon>
        <taxon>IRL clade</taxon>
        <taxon>Trifolieae</taxon>
        <taxon>Trifolium</taxon>
    </lineage>
</organism>